<sequence>MADTPPKKPRKEYLHHSKELGVPKTTFYRRWKAGEESVGCFSAPSSAEPSTCVDDAPSSCASDHVPREPSPVWSEESYMFREEAEDFDHAVSVEDGSPPHLIEEEILANTFAAFSSEKLPNLGTSKAGAAAMAMSFAVAHGLTWTALGDLAALVNSITGADVLPRNKYAFRKLWSTKKSDLVNYWYLCDVCKAVLTVESGDALCTVCGTKENVSIVHSRGSFFVTLDTKNQLGLLIDRTKESLEEGLLRRSQRCDAVTDITSAACFRELSTAENLSYDDLTLTINTDGSPVFKSSKTSVWPLQIVLNELPPATRLQNPVLTALWFGSTHPNMQTFLAKSVEQVRSMKPITWKTASSVHQSRVFVLCCAVDAPARAAVLNMLQFNGLHGCPRCLTMATHREGGMRYIGQPAEKRTHSQVIRDMHIAYITENTVNGFKGPSALMSLKGFDLVKGVSVEYMHCVLLGVTRQITEALFSTTNCSERYYVGSPSSVREVNNRLLSIQPPHCITRLPRRIDDRAHWKASEWKHWLLFYAPPCLDGLIPQDYWRHLAKLSEAVHILLREKISTEQIDHAERLLSTFAARCESLYGVTAATFNVHQLYHLAESVRHLGPLWAHSAFSFESGNGRLVKSVTAAHGLPHQIVERVAMGQYLEHFIATANISEEDRVVCDRFLGHPHIQNAVEEGGATLLGLSKHATFSVSEMQALNDTGYDGSGVECYERLVFKKQVYHSTLYKNPTKSDSTFVQTSEGFFRIEKMVRVLLRAGHTCLLLCREVLLLEDHRFPEHIQPCFISAKAPPKVFRPSDILKSCVYLEFSNTQKAFLCPMPNMIERD</sequence>
<organism evidence="1 2">
    <name type="scientific">Dermacentor silvarum</name>
    <name type="common">Tick</name>
    <dbReference type="NCBI Taxonomy" id="543639"/>
    <lineage>
        <taxon>Eukaryota</taxon>
        <taxon>Metazoa</taxon>
        <taxon>Ecdysozoa</taxon>
        <taxon>Arthropoda</taxon>
        <taxon>Chelicerata</taxon>
        <taxon>Arachnida</taxon>
        <taxon>Acari</taxon>
        <taxon>Parasitiformes</taxon>
        <taxon>Ixodida</taxon>
        <taxon>Ixodoidea</taxon>
        <taxon>Ixodidae</taxon>
        <taxon>Rhipicephalinae</taxon>
        <taxon>Dermacentor</taxon>
    </lineage>
</organism>
<gene>
    <name evidence="1" type="ORF">HPB49_005847</name>
</gene>
<evidence type="ECO:0000313" key="1">
    <source>
        <dbReference type="EMBL" id="KAH7978553.1"/>
    </source>
</evidence>
<accession>A0ACB8DW94</accession>
<dbReference type="Proteomes" id="UP000821865">
    <property type="component" value="Chromosome 1"/>
</dbReference>
<comment type="caution">
    <text evidence="1">The sequence shown here is derived from an EMBL/GenBank/DDBJ whole genome shotgun (WGS) entry which is preliminary data.</text>
</comment>
<reference evidence="1" key="1">
    <citation type="submission" date="2020-05" db="EMBL/GenBank/DDBJ databases">
        <title>Large-scale comparative analyses of tick genomes elucidate their genetic diversity and vector capacities.</title>
        <authorList>
            <person name="Jia N."/>
            <person name="Wang J."/>
            <person name="Shi W."/>
            <person name="Du L."/>
            <person name="Sun Y."/>
            <person name="Zhan W."/>
            <person name="Jiang J."/>
            <person name="Wang Q."/>
            <person name="Zhang B."/>
            <person name="Ji P."/>
            <person name="Sakyi L.B."/>
            <person name="Cui X."/>
            <person name="Yuan T."/>
            <person name="Jiang B."/>
            <person name="Yang W."/>
            <person name="Lam T.T.-Y."/>
            <person name="Chang Q."/>
            <person name="Ding S."/>
            <person name="Wang X."/>
            <person name="Zhu J."/>
            <person name="Ruan X."/>
            <person name="Zhao L."/>
            <person name="Wei J."/>
            <person name="Que T."/>
            <person name="Du C."/>
            <person name="Cheng J."/>
            <person name="Dai P."/>
            <person name="Han X."/>
            <person name="Huang E."/>
            <person name="Gao Y."/>
            <person name="Liu J."/>
            <person name="Shao H."/>
            <person name="Ye R."/>
            <person name="Li L."/>
            <person name="Wei W."/>
            <person name="Wang X."/>
            <person name="Wang C."/>
            <person name="Yang T."/>
            <person name="Huo Q."/>
            <person name="Li W."/>
            <person name="Guo W."/>
            <person name="Chen H."/>
            <person name="Zhou L."/>
            <person name="Ni X."/>
            <person name="Tian J."/>
            <person name="Zhou Y."/>
            <person name="Sheng Y."/>
            <person name="Liu T."/>
            <person name="Pan Y."/>
            <person name="Xia L."/>
            <person name="Li J."/>
            <person name="Zhao F."/>
            <person name="Cao W."/>
        </authorList>
    </citation>
    <scope>NUCLEOTIDE SEQUENCE</scope>
    <source>
        <strain evidence="1">Dsil-2018</strain>
    </source>
</reference>
<evidence type="ECO:0000313" key="2">
    <source>
        <dbReference type="Proteomes" id="UP000821865"/>
    </source>
</evidence>
<name>A0ACB8DW94_DERSI</name>
<keyword evidence="2" id="KW-1185">Reference proteome</keyword>
<dbReference type="EMBL" id="CM023470">
    <property type="protein sequence ID" value="KAH7978553.1"/>
    <property type="molecule type" value="Genomic_DNA"/>
</dbReference>
<protein>
    <submittedName>
        <fullName evidence="1">Uncharacterized protein</fullName>
    </submittedName>
</protein>
<proteinExistence type="predicted"/>